<evidence type="ECO:0000259" key="4">
    <source>
        <dbReference type="SMART" id="SM00822"/>
    </source>
</evidence>
<dbReference type="InterPro" id="IPR036291">
    <property type="entry name" value="NAD(P)-bd_dom_sf"/>
</dbReference>
<dbReference type="SUPFAM" id="SSF51735">
    <property type="entry name" value="NAD(P)-binding Rossmann-fold domains"/>
    <property type="match status" value="1"/>
</dbReference>
<dbReference type="EMBL" id="JBGBPQ010000011">
    <property type="protein sequence ID" value="KAL1515777.1"/>
    <property type="molecule type" value="Genomic_DNA"/>
</dbReference>
<comment type="similarity">
    <text evidence="1 3">Belongs to the short-chain dehydrogenases/reductases (SDR) family.</text>
</comment>
<proteinExistence type="inferred from homology"/>
<dbReference type="InterPro" id="IPR057326">
    <property type="entry name" value="KR_dom"/>
</dbReference>
<dbReference type="PANTHER" id="PTHR44196">
    <property type="entry name" value="DEHYDROGENASE/REDUCTASE SDR FAMILY MEMBER 7B"/>
    <property type="match status" value="1"/>
</dbReference>
<dbReference type="SMART" id="SM00822">
    <property type="entry name" value="PKS_KR"/>
    <property type="match status" value="1"/>
</dbReference>
<dbReference type="InterPro" id="IPR002347">
    <property type="entry name" value="SDR_fam"/>
</dbReference>
<dbReference type="PRINTS" id="PR00081">
    <property type="entry name" value="GDHRDH"/>
</dbReference>
<accession>A0AB34JBM1</accession>
<evidence type="ECO:0000313" key="5">
    <source>
        <dbReference type="EMBL" id="KAL1515777.1"/>
    </source>
</evidence>
<dbReference type="Pfam" id="PF00106">
    <property type="entry name" value="adh_short"/>
    <property type="match status" value="1"/>
</dbReference>
<evidence type="ECO:0000313" key="6">
    <source>
        <dbReference type="Proteomes" id="UP001515480"/>
    </source>
</evidence>
<dbReference type="PANTHER" id="PTHR44196:SF1">
    <property type="entry name" value="DEHYDROGENASE_REDUCTASE SDR FAMILY MEMBER 7B"/>
    <property type="match status" value="1"/>
</dbReference>
<dbReference type="Proteomes" id="UP001515480">
    <property type="component" value="Unassembled WGS sequence"/>
</dbReference>
<keyword evidence="6" id="KW-1185">Reference proteome</keyword>
<sequence>MNTNLQTASASALAVALLLWVRSMKLPTFCAVVGLPALLYGLLAERTFRFGSLKGKNVLITGASSGLGKAIALEAAKRGAAKVILLARGEDKLRQVAKMIEKHTSCKAVVVVVDVADEIALRKALSNLSDEVDLLVNNAGAGAWKHTEETSPMEAVEMMAVPYQAAFAITSMLLPRLSARKGHVLNVTSSASLAGFRGAVGYATARWAMRGFSRNLLFDVKELGVGVTLLNAGEIQGTEYFADKAGKAGAASKDKIPMLFKLIDRLGVNYNTEQAAAAGLNAVEAGWATVLTPGIVLVPAKMMVDVMPCLMEALCELGPAGLRSRSAGPKKAD</sequence>
<dbReference type="GO" id="GO:0016020">
    <property type="term" value="C:membrane"/>
    <property type="evidence" value="ECO:0007669"/>
    <property type="project" value="TreeGrafter"/>
</dbReference>
<gene>
    <name evidence="5" type="ORF">AB1Y20_002393</name>
</gene>
<comment type="caution">
    <text evidence="5">The sequence shown here is derived from an EMBL/GenBank/DDBJ whole genome shotgun (WGS) entry which is preliminary data.</text>
</comment>
<dbReference type="CDD" id="cd05233">
    <property type="entry name" value="SDR_c"/>
    <property type="match status" value="1"/>
</dbReference>
<keyword evidence="2" id="KW-0560">Oxidoreductase</keyword>
<reference evidence="5 6" key="1">
    <citation type="journal article" date="2024" name="Science">
        <title>Giant polyketide synthase enzymes in the biosynthesis of giant marine polyether toxins.</title>
        <authorList>
            <person name="Fallon T.R."/>
            <person name="Shende V.V."/>
            <person name="Wierzbicki I.H."/>
            <person name="Pendleton A.L."/>
            <person name="Watervoot N.F."/>
            <person name="Auber R.P."/>
            <person name="Gonzalez D.J."/>
            <person name="Wisecaver J.H."/>
            <person name="Moore B.S."/>
        </authorList>
    </citation>
    <scope>NUCLEOTIDE SEQUENCE [LARGE SCALE GENOMIC DNA]</scope>
    <source>
        <strain evidence="5 6">12B1</strain>
    </source>
</reference>
<dbReference type="Gene3D" id="3.40.50.720">
    <property type="entry name" value="NAD(P)-binding Rossmann-like Domain"/>
    <property type="match status" value="1"/>
</dbReference>
<evidence type="ECO:0000256" key="1">
    <source>
        <dbReference type="ARBA" id="ARBA00006484"/>
    </source>
</evidence>
<dbReference type="GO" id="GO:0016491">
    <property type="term" value="F:oxidoreductase activity"/>
    <property type="evidence" value="ECO:0007669"/>
    <property type="project" value="UniProtKB-KW"/>
</dbReference>
<protein>
    <recommendedName>
        <fullName evidence="4">Ketoreductase domain-containing protein</fullName>
    </recommendedName>
</protein>
<dbReference type="AlphaFoldDB" id="A0AB34JBM1"/>
<name>A0AB34JBM1_PRYPA</name>
<evidence type="ECO:0000256" key="2">
    <source>
        <dbReference type="ARBA" id="ARBA00023002"/>
    </source>
</evidence>
<evidence type="ECO:0000256" key="3">
    <source>
        <dbReference type="RuleBase" id="RU000363"/>
    </source>
</evidence>
<feature type="domain" description="Ketoreductase" evidence="4">
    <location>
        <begin position="56"/>
        <end position="238"/>
    </location>
</feature>
<organism evidence="5 6">
    <name type="scientific">Prymnesium parvum</name>
    <name type="common">Toxic golden alga</name>
    <dbReference type="NCBI Taxonomy" id="97485"/>
    <lineage>
        <taxon>Eukaryota</taxon>
        <taxon>Haptista</taxon>
        <taxon>Haptophyta</taxon>
        <taxon>Prymnesiophyceae</taxon>
        <taxon>Prymnesiales</taxon>
        <taxon>Prymnesiaceae</taxon>
        <taxon>Prymnesium</taxon>
    </lineage>
</organism>
<dbReference type="PRINTS" id="PR00080">
    <property type="entry name" value="SDRFAMILY"/>
</dbReference>